<evidence type="ECO:0000256" key="4">
    <source>
        <dbReference type="ARBA" id="ARBA00022777"/>
    </source>
</evidence>
<dbReference type="InterPro" id="IPR029056">
    <property type="entry name" value="Ribokinase-like"/>
</dbReference>
<feature type="domain" description="Carbohydrate kinase PfkB" evidence="6">
    <location>
        <begin position="23"/>
        <end position="303"/>
    </location>
</feature>
<comment type="caution">
    <text evidence="7">The sequence shown here is derived from an EMBL/GenBank/DDBJ whole genome shotgun (WGS) entry which is preliminary data.</text>
</comment>
<dbReference type="InterPro" id="IPR050306">
    <property type="entry name" value="PfkB_Carbo_kinase"/>
</dbReference>
<dbReference type="Gene3D" id="3.40.1190.20">
    <property type="match status" value="1"/>
</dbReference>
<sequence length="308" mass="32710">MRPGRLRERGRMSVLVIGEALLDVFDGKRRPGGSPMSVAVGLARLGLTTVLHTCLGNDDTGQLVAEHVRASGVHITPESWTSRPTSVAEIQLDSAGNATYRFDITWDLAPITATSADFRAVHIGSIGGVMHPGASVADTILDSRRPSTMLSYDLNIRPAIMGSRDSIRERAESLIARTDIVKASDEDIAWLYPSLPAERVLERWLALGARLAVLTRGAQGARAVNAKAAVDVTAPPANIRDTIGAGDSFMSGLLAALDDLGVLNVAGRDSLPTLSDQCLRDILDFAVRCASVTVTREGADPPLRADVA</sequence>
<accession>A0A8J3QT58</accession>
<dbReference type="PROSITE" id="PS00584">
    <property type="entry name" value="PFKB_KINASES_2"/>
    <property type="match status" value="1"/>
</dbReference>
<comment type="similarity">
    <text evidence="1">Belongs to the carbohydrate kinase PfkB family.</text>
</comment>
<keyword evidence="4" id="KW-0418">Kinase</keyword>
<name>A0A8J3QT58_9ACTN</name>
<dbReference type="SUPFAM" id="SSF53613">
    <property type="entry name" value="Ribokinase-like"/>
    <property type="match status" value="1"/>
</dbReference>
<proteinExistence type="inferred from homology"/>
<keyword evidence="8" id="KW-1185">Reference proteome</keyword>
<dbReference type="GO" id="GO:0005524">
    <property type="term" value="F:ATP binding"/>
    <property type="evidence" value="ECO:0007669"/>
    <property type="project" value="UniProtKB-KW"/>
</dbReference>
<dbReference type="PANTHER" id="PTHR43085:SF1">
    <property type="entry name" value="PSEUDOURIDINE KINASE-RELATED"/>
    <property type="match status" value="1"/>
</dbReference>
<protein>
    <submittedName>
        <fullName evidence="7">Ribokinase</fullName>
    </submittedName>
</protein>
<evidence type="ECO:0000313" key="7">
    <source>
        <dbReference type="EMBL" id="GIH15188.1"/>
    </source>
</evidence>
<evidence type="ECO:0000256" key="5">
    <source>
        <dbReference type="ARBA" id="ARBA00022840"/>
    </source>
</evidence>
<evidence type="ECO:0000256" key="2">
    <source>
        <dbReference type="ARBA" id="ARBA00022679"/>
    </source>
</evidence>
<evidence type="ECO:0000256" key="1">
    <source>
        <dbReference type="ARBA" id="ARBA00010688"/>
    </source>
</evidence>
<dbReference type="PANTHER" id="PTHR43085">
    <property type="entry name" value="HEXOKINASE FAMILY MEMBER"/>
    <property type="match status" value="1"/>
</dbReference>
<dbReference type="AlphaFoldDB" id="A0A8J3QT58"/>
<dbReference type="Proteomes" id="UP000642748">
    <property type="component" value="Unassembled WGS sequence"/>
</dbReference>
<reference evidence="7" key="1">
    <citation type="submission" date="2021-01" db="EMBL/GenBank/DDBJ databases">
        <title>Whole genome shotgun sequence of Rugosimonospora africana NBRC 104875.</title>
        <authorList>
            <person name="Komaki H."/>
            <person name="Tamura T."/>
        </authorList>
    </citation>
    <scope>NUCLEOTIDE SEQUENCE</scope>
    <source>
        <strain evidence="7">NBRC 104875</strain>
    </source>
</reference>
<gene>
    <name evidence="7" type="ORF">Raf01_33600</name>
</gene>
<evidence type="ECO:0000259" key="6">
    <source>
        <dbReference type="Pfam" id="PF00294"/>
    </source>
</evidence>
<evidence type="ECO:0000256" key="3">
    <source>
        <dbReference type="ARBA" id="ARBA00022741"/>
    </source>
</evidence>
<keyword evidence="2" id="KW-0808">Transferase</keyword>
<keyword evidence="3" id="KW-0547">Nucleotide-binding</keyword>
<organism evidence="7 8">
    <name type="scientific">Rugosimonospora africana</name>
    <dbReference type="NCBI Taxonomy" id="556532"/>
    <lineage>
        <taxon>Bacteria</taxon>
        <taxon>Bacillati</taxon>
        <taxon>Actinomycetota</taxon>
        <taxon>Actinomycetes</taxon>
        <taxon>Micromonosporales</taxon>
        <taxon>Micromonosporaceae</taxon>
        <taxon>Rugosimonospora</taxon>
    </lineage>
</organism>
<dbReference type="EMBL" id="BONZ01000031">
    <property type="protein sequence ID" value="GIH15188.1"/>
    <property type="molecule type" value="Genomic_DNA"/>
</dbReference>
<dbReference type="Pfam" id="PF00294">
    <property type="entry name" value="PfkB"/>
    <property type="match status" value="1"/>
</dbReference>
<dbReference type="InterPro" id="IPR002173">
    <property type="entry name" value="Carboh/pur_kinase_PfkB_CS"/>
</dbReference>
<evidence type="ECO:0000313" key="8">
    <source>
        <dbReference type="Proteomes" id="UP000642748"/>
    </source>
</evidence>
<keyword evidence="5" id="KW-0067">ATP-binding</keyword>
<dbReference type="GO" id="GO:0016301">
    <property type="term" value="F:kinase activity"/>
    <property type="evidence" value="ECO:0007669"/>
    <property type="project" value="UniProtKB-KW"/>
</dbReference>
<dbReference type="InterPro" id="IPR011611">
    <property type="entry name" value="PfkB_dom"/>
</dbReference>